<dbReference type="InterPro" id="IPR052359">
    <property type="entry name" value="HTH-type_reg/antitoxin"/>
</dbReference>
<evidence type="ECO:0000256" key="3">
    <source>
        <dbReference type="ARBA" id="ARBA00023163"/>
    </source>
</evidence>
<name>A0A1T5I1Y4_9GAMM</name>
<dbReference type="EMBL" id="FUZI01000004">
    <property type="protein sequence ID" value="SKC32895.1"/>
    <property type="molecule type" value="Genomic_DNA"/>
</dbReference>
<dbReference type="NCBIfam" id="NF041265">
    <property type="entry name" value="NadS"/>
    <property type="match status" value="1"/>
</dbReference>
<dbReference type="InterPro" id="IPR032758">
    <property type="entry name" value="MqsA/HigA-2"/>
</dbReference>
<sequence>MNDSIFDDLYTSLKQAESIAKGELSPANVIRIEVADVKAIRKKLNVSQKEMAIAFSVSVDTVKSWEQKRRNPTGLASKVLCLLDKEPELFSKFSTAQ</sequence>
<dbReference type="OrthoDB" id="9799384at2"/>
<evidence type="ECO:0000313" key="5">
    <source>
        <dbReference type="EMBL" id="SKC32895.1"/>
    </source>
</evidence>
<dbReference type="AlphaFoldDB" id="A0A1T5I1Y4"/>
<feature type="domain" description="HTH cro/C1-type" evidence="4">
    <location>
        <begin position="37"/>
        <end position="90"/>
    </location>
</feature>
<gene>
    <name evidence="5" type="primary">higA-2</name>
    <name evidence="5" type="ORF">CZ809_02423</name>
</gene>
<dbReference type="GO" id="GO:0003677">
    <property type="term" value="F:DNA binding"/>
    <property type="evidence" value="ECO:0007669"/>
    <property type="project" value="UniProtKB-KW"/>
</dbReference>
<dbReference type="PANTHER" id="PTHR36511">
    <property type="entry name" value="MERR FAMILY BACTERIAL REGULATORY PROTEIN"/>
    <property type="match status" value="1"/>
</dbReference>
<keyword evidence="1" id="KW-0805">Transcription regulation</keyword>
<dbReference type="InterPro" id="IPR001387">
    <property type="entry name" value="Cro/C1-type_HTH"/>
</dbReference>
<keyword evidence="2" id="KW-0238">DNA-binding</keyword>
<dbReference type="Gene3D" id="1.10.260.40">
    <property type="entry name" value="lambda repressor-like DNA-binding domains"/>
    <property type="match status" value="1"/>
</dbReference>
<evidence type="ECO:0000259" key="4">
    <source>
        <dbReference type="PROSITE" id="PS50943"/>
    </source>
</evidence>
<evidence type="ECO:0000256" key="1">
    <source>
        <dbReference type="ARBA" id="ARBA00023015"/>
    </source>
</evidence>
<reference evidence="5 6" key="1">
    <citation type="submission" date="2017-02" db="EMBL/GenBank/DDBJ databases">
        <authorList>
            <person name="Peterson S.W."/>
        </authorList>
    </citation>
    <scope>NUCLEOTIDE SEQUENCE [LARGE SCALE GENOMIC DNA]</scope>
    <source>
        <strain evidence="6">type strain: NCCB 100098</strain>
    </source>
</reference>
<dbReference type="PANTHER" id="PTHR36511:SF3">
    <property type="entry name" value="ANTITOXIN HIGA-2"/>
    <property type="match status" value="1"/>
</dbReference>
<keyword evidence="3" id="KW-0804">Transcription</keyword>
<dbReference type="Pfam" id="PF15731">
    <property type="entry name" value="MqsA_antitoxin"/>
    <property type="match status" value="1"/>
</dbReference>
<accession>A0A1T5I1Y4</accession>
<dbReference type="CDD" id="cd00093">
    <property type="entry name" value="HTH_XRE"/>
    <property type="match status" value="1"/>
</dbReference>
<dbReference type="InterPro" id="IPR047761">
    <property type="entry name" value="NadS-like"/>
</dbReference>
<evidence type="ECO:0000256" key="2">
    <source>
        <dbReference type="ARBA" id="ARBA00023125"/>
    </source>
</evidence>
<dbReference type="InterPro" id="IPR010982">
    <property type="entry name" value="Lambda_DNA-bd_dom_sf"/>
</dbReference>
<organism evidence="5 6">
    <name type="scientific">Photobacterium piscicola</name>
    <dbReference type="NCBI Taxonomy" id="1378299"/>
    <lineage>
        <taxon>Bacteria</taxon>
        <taxon>Pseudomonadati</taxon>
        <taxon>Pseudomonadota</taxon>
        <taxon>Gammaproteobacteria</taxon>
        <taxon>Vibrionales</taxon>
        <taxon>Vibrionaceae</taxon>
        <taxon>Photobacterium</taxon>
    </lineage>
</organism>
<dbReference type="SMART" id="SM00530">
    <property type="entry name" value="HTH_XRE"/>
    <property type="match status" value="1"/>
</dbReference>
<protein>
    <submittedName>
        <fullName evidence="5">Antitoxin igA-2</fullName>
    </submittedName>
</protein>
<proteinExistence type="predicted"/>
<dbReference type="PROSITE" id="PS50943">
    <property type="entry name" value="HTH_CROC1"/>
    <property type="match status" value="1"/>
</dbReference>
<dbReference type="SUPFAM" id="SSF47413">
    <property type="entry name" value="lambda repressor-like DNA-binding domains"/>
    <property type="match status" value="1"/>
</dbReference>
<dbReference type="RefSeq" id="WP_080158158.1">
    <property type="nucleotide sequence ID" value="NZ_FUZI01000004.1"/>
</dbReference>
<dbReference type="Proteomes" id="UP000189966">
    <property type="component" value="Unassembled WGS sequence"/>
</dbReference>
<evidence type="ECO:0000313" key="6">
    <source>
        <dbReference type="Proteomes" id="UP000189966"/>
    </source>
</evidence>